<comment type="subunit">
    <text evidence="6">Homotetramer, a dimer of dimers. One homotetramer interacts with 1 SecA dimer.</text>
</comment>
<name>A0A0J9E855_9RHOB</name>
<gene>
    <name evidence="6" type="primary">secB</name>
    <name evidence="8" type="ORF">AIOL_003888</name>
</gene>
<keyword evidence="2 6" id="KW-0813">Transport</keyword>
<dbReference type="HAMAP" id="MF_00821">
    <property type="entry name" value="SecB"/>
    <property type="match status" value="1"/>
</dbReference>
<evidence type="ECO:0000256" key="5">
    <source>
        <dbReference type="ARBA" id="ARBA00023186"/>
    </source>
</evidence>
<keyword evidence="3 6" id="KW-0653">Protein transport</keyword>
<reference evidence="8 9" key="1">
    <citation type="submission" date="2015-06" db="EMBL/GenBank/DDBJ databases">
        <title>Draft genome sequence of an Alphaproteobacteria species associated to the Mediterranean sponge Oscarella lobularis.</title>
        <authorList>
            <person name="Jourda C."/>
            <person name="Santini S."/>
            <person name="Claverie J.-M."/>
        </authorList>
    </citation>
    <scope>NUCLEOTIDE SEQUENCE [LARGE SCALE GENOMIC DNA]</scope>
    <source>
        <strain evidence="8">IGS</strain>
    </source>
</reference>
<dbReference type="GO" id="GO:0015031">
    <property type="term" value="P:protein transport"/>
    <property type="evidence" value="ECO:0007669"/>
    <property type="project" value="UniProtKB-UniRule"/>
</dbReference>
<protein>
    <recommendedName>
        <fullName evidence="6">Protein-export protein SecB</fullName>
    </recommendedName>
</protein>
<dbReference type="Pfam" id="PF02556">
    <property type="entry name" value="SecB"/>
    <property type="match status" value="1"/>
</dbReference>
<evidence type="ECO:0000256" key="4">
    <source>
        <dbReference type="ARBA" id="ARBA00023010"/>
    </source>
</evidence>
<keyword evidence="4 6" id="KW-0811">Translocation</keyword>
<dbReference type="EMBL" id="LFTY01000002">
    <property type="protein sequence ID" value="KMW58907.1"/>
    <property type="molecule type" value="Genomic_DNA"/>
</dbReference>
<dbReference type="RefSeq" id="WP_049644460.1">
    <property type="nucleotide sequence ID" value="NZ_LFTY01000002.1"/>
</dbReference>
<dbReference type="AlphaFoldDB" id="A0A0J9E855"/>
<dbReference type="Gene3D" id="3.10.420.10">
    <property type="entry name" value="SecB-like"/>
    <property type="match status" value="1"/>
</dbReference>
<keyword evidence="6" id="KW-0963">Cytoplasm</keyword>
<dbReference type="PATRIC" id="fig|1675527.3.peg.4076"/>
<dbReference type="NCBIfam" id="TIGR00809">
    <property type="entry name" value="secB"/>
    <property type="match status" value="1"/>
</dbReference>
<keyword evidence="5 6" id="KW-0143">Chaperone</keyword>
<evidence type="ECO:0000256" key="6">
    <source>
        <dbReference type="HAMAP-Rule" id="MF_00821"/>
    </source>
</evidence>
<dbReference type="GO" id="GO:0051262">
    <property type="term" value="P:protein tetramerization"/>
    <property type="evidence" value="ECO:0007669"/>
    <property type="project" value="InterPro"/>
</dbReference>
<comment type="subcellular location">
    <subcellularLocation>
        <location evidence="6">Cytoplasm</location>
    </subcellularLocation>
</comment>
<evidence type="ECO:0000256" key="3">
    <source>
        <dbReference type="ARBA" id="ARBA00022927"/>
    </source>
</evidence>
<evidence type="ECO:0000313" key="8">
    <source>
        <dbReference type="EMBL" id="KMW58907.1"/>
    </source>
</evidence>
<dbReference type="InterPro" id="IPR035958">
    <property type="entry name" value="SecB-like_sf"/>
</dbReference>
<sequence>MAENGGTTPEATEAQPTPQPPKMQVMAQFIRDLSFENIMVQKGVTGGDVTPEFNVQVGLDAKKRPSGDNHYEVVSKYSITSKNKNGGETLFVIELDYAGLFMIDNIPEEQLHPFLMIECPRMLFPFVRRLVSDLTREGGFPPLNMDVVDFVAIYRQLVQQKVAEAQQQPKN</sequence>
<dbReference type="GO" id="GO:0005737">
    <property type="term" value="C:cytoplasm"/>
    <property type="evidence" value="ECO:0007669"/>
    <property type="project" value="UniProtKB-SubCell"/>
</dbReference>
<dbReference type="STRING" id="1675527.AIOL_003888"/>
<comment type="similarity">
    <text evidence="1 6">Belongs to the SecB family.</text>
</comment>
<comment type="caution">
    <text evidence="8">The sequence shown here is derived from an EMBL/GenBank/DDBJ whole genome shotgun (WGS) entry which is preliminary data.</text>
</comment>
<feature type="compositionally biased region" description="Low complexity" evidence="7">
    <location>
        <begin position="7"/>
        <end position="16"/>
    </location>
</feature>
<evidence type="ECO:0000313" key="9">
    <source>
        <dbReference type="Proteomes" id="UP000037178"/>
    </source>
</evidence>
<dbReference type="GO" id="GO:0051082">
    <property type="term" value="F:unfolded protein binding"/>
    <property type="evidence" value="ECO:0007669"/>
    <property type="project" value="InterPro"/>
</dbReference>
<dbReference type="Proteomes" id="UP000037178">
    <property type="component" value="Unassembled WGS sequence"/>
</dbReference>
<dbReference type="SUPFAM" id="SSF54611">
    <property type="entry name" value="SecB-like"/>
    <property type="match status" value="1"/>
</dbReference>
<feature type="region of interest" description="Disordered" evidence="7">
    <location>
        <begin position="1"/>
        <end position="21"/>
    </location>
</feature>
<organism evidence="8 9">
    <name type="scientific">Candidatus Rhodobacter oscarellae</name>
    <dbReference type="NCBI Taxonomy" id="1675527"/>
    <lineage>
        <taxon>Bacteria</taxon>
        <taxon>Pseudomonadati</taxon>
        <taxon>Pseudomonadota</taxon>
        <taxon>Alphaproteobacteria</taxon>
        <taxon>Rhodobacterales</taxon>
        <taxon>Rhodobacter group</taxon>
        <taxon>Rhodobacter</taxon>
    </lineage>
</organism>
<evidence type="ECO:0000256" key="7">
    <source>
        <dbReference type="SAM" id="MobiDB-lite"/>
    </source>
</evidence>
<dbReference type="InterPro" id="IPR003708">
    <property type="entry name" value="SecB"/>
</dbReference>
<proteinExistence type="inferred from homology"/>
<dbReference type="NCBIfam" id="NF004392">
    <property type="entry name" value="PRK05751.1-3"/>
    <property type="match status" value="1"/>
</dbReference>
<comment type="function">
    <text evidence="6">One of the proteins required for the normal export of preproteins out of the cell cytoplasm. It is a molecular chaperone that binds to a subset of precursor proteins, maintaining them in a translocation-competent state. It also specifically binds to its receptor SecA.</text>
</comment>
<dbReference type="GO" id="GO:0006457">
    <property type="term" value="P:protein folding"/>
    <property type="evidence" value="ECO:0007669"/>
    <property type="project" value="UniProtKB-UniRule"/>
</dbReference>
<dbReference type="OrthoDB" id="9795145at2"/>
<keyword evidence="9" id="KW-1185">Reference proteome</keyword>
<dbReference type="PANTHER" id="PTHR36918:SF1">
    <property type="entry name" value="PROTEIN-EXPORT PROTEIN SECB"/>
    <property type="match status" value="1"/>
</dbReference>
<evidence type="ECO:0000256" key="2">
    <source>
        <dbReference type="ARBA" id="ARBA00022448"/>
    </source>
</evidence>
<accession>A0A0J9E855</accession>
<evidence type="ECO:0000256" key="1">
    <source>
        <dbReference type="ARBA" id="ARBA00009990"/>
    </source>
</evidence>
<dbReference type="PANTHER" id="PTHR36918">
    <property type="match status" value="1"/>
</dbReference>
<dbReference type="PRINTS" id="PR01594">
    <property type="entry name" value="SECBCHAPRONE"/>
</dbReference>